<evidence type="ECO:0000313" key="6">
    <source>
        <dbReference type="Proteomes" id="UP000607653"/>
    </source>
</evidence>
<keyword evidence="1" id="KW-0346">Stress response</keyword>
<dbReference type="InterPro" id="IPR008978">
    <property type="entry name" value="HSP20-like_chaperone"/>
</dbReference>
<sequence length="101" mass="11847">MLFSDPFAKHAMEEENDQTKHKDLCSRCQGHGFDSMDVKEYPNSYVFIIDMPGLKSRDIKVKREEEEEGVNYIRLERRVGNFMRKFVLPENGNTDVISIVF</sequence>
<proteinExistence type="inferred from homology"/>
<protein>
    <recommendedName>
        <fullName evidence="4">SHSP domain-containing protein</fullName>
    </recommendedName>
</protein>
<dbReference type="InterPro" id="IPR031107">
    <property type="entry name" value="Small_HSP"/>
</dbReference>
<evidence type="ECO:0000313" key="5">
    <source>
        <dbReference type="EMBL" id="DAD42330.1"/>
    </source>
</evidence>
<name>A0A822ZCU1_NELNU</name>
<reference evidence="5 6" key="1">
    <citation type="journal article" date="2020" name="Mol. Biol. Evol.">
        <title>Distinct Expression and Methylation Patterns for Genes with Different Fates following a Single Whole-Genome Duplication in Flowering Plants.</title>
        <authorList>
            <person name="Shi T."/>
            <person name="Rahmani R.S."/>
            <person name="Gugger P.F."/>
            <person name="Wang M."/>
            <person name="Li H."/>
            <person name="Zhang Y."/>
            <person name="Li Z."/>
            <person name="Wang Q."/>
            <person name="Van de Peer Y."/>
            <person name="Marchal K."/>
            <person name="Chen J."/>
        </authorList>
    </citation>
    <scope>NUCLEOTIDE SEQUENCE [LARGE SCALE GENOMIC DNA]</scope>
    <source>
        <tissue evidence="5">Leaf</tissue>
    </source>
</reference>
<dbReference type="AlphaFoldDB" id="A0A822ZCU1"/>
<accession>A0A822ZCU1</accession>
<dbReference type="SUPFAM" id="SSF49764">
    <property type="entry name" value="HSP20-like chaperones"/>
    <property type="match status" value="1"/>
</dbReference>
<comment type="similarity">
    <text evidence="2 3">Belongs to the small heat shock protein (HSP20) family.</text>
</comment>
<dbReference type="PANTHER" id="PTHR11527">
    <property type="entry name" value="HEAT-SHOCK PROTEIN 20 FAMILY MEMBER"/>
    <property type="match status" value="1"/>
</dbReference>
<evidence type="ECO:0000256" key="2">
    <source>
        <dbReference type="PROSITE-ProRule" id="PRU00285"/>
    </source>
</evidence>
<dbReference type="PROSITE" id="PS01031">
    <property type="entry name" value="SHSP"/>
    <property type="match status" value="1"/>
</dbReference>
<evidence type="ECO:0000256" key="1">
    <source>
        <dbReference type="ARBA" id="ARBA00023016"/>
    </source>
</evidence>
<gene>
    <name evidence="5" type="ORF">HUJ06_000560</name>
</gene>
<feature type="domain" description="SHSP" evidence="4">
    <location>
        <begin position="27"/>
        <end position="101"/>
    </location>
</feature>
<evidence type="ECO:0000259" key="4">
    <source>
        <dbReference type="PROSITE" id="PS01031"/>
    </source>
</evidence>
<dbReference type="Pfam" id="PF00011">
    <property type="entry name" value="HSP20"/>
    <property type="match status" value="1"/>
</dbReference>
<evidence type="ECO:0000256" key="3">
    <source>
        <dbReference type="RuleBase" id="RU003616"/>
    </source>
</evidence>
<comment type="caution">
    <text evidence="5">The sequence shown here is derived from an EMBL/GenBank/DDBJ whole genome shotgun (WGS) entry which is preliminary data.</text>
</comment>
<dbReference type="Gene3D" id="2.60.40.790">
    <property type="match status" value="1"/>
</dbReference>
<dbReference type="InterPro" id="IPR002068">
    <property type="entry name" value="A-crystallin/Hsp20_dom"/>
</dbReference>
<organism evidence="5 6">
    <name type="scientific">Nelumbo nucifera</name>
    <name type="common">Sacred lotus</name>
    <dbReference type="NCBI Taxonomy" id="4432"/>
    <lineage>
        <taxon>Eukaryota</taxon>
        <taxon>Viridiplantae</taxon>
        <taxon>Streptophyta</taxon>
        <taxon>Embryophyta</taxon>
        <taxon>Tracheophyta</taxon>
        <taxon>Spermatophyta</taxon>
        <taxon>Magnoliopsida</taxon>
        <taxon>Proteales</taxon>
        <taxon>Nelumbonaceae</taxon>
        <taxon>Nelumbo</taxon>
    </lineage>
</organism>
<dbReference type="Proteomes" id="UP000607653">
    <property type="component" value="Unassembled WGS sequence"/>
</dbReference>
<keyword evidence="6" id="KW-1185">Reference proteome</keyword>
<dbReference type="EMBL" id="DUZY01000006">
    <property type="protein sequence ID" value="DAD42330.1"/>
    <property type="molecule type" value="Genomic_DNA"/>
</dbReference>